<feature type="domain" description="Endonuclease GajA/Old nuclease/RecF-like AAA" evidence="1">
    <location>
        <begin position="1"/>
        <end position="120"/>
    </location>
</feature>
<dbReference type="InterPro" id="IPR041685">
    <property type="entry name" value="AAA_GajA/Old/RecF-like"/>
</dbReference>
<dbReference type="InterPro" id="IPR027417">
    <property type="entry name" value="P-loop_NTPase"/>
</dbReference>
<proteinExistence type="predicted"/>
<sequence length="191" mass="22389">KNFRLFKELKIEHLGRVNLIVGRNNSGKTCLLEALWIYGSNANPAVLENIISQRDENWENTQLIDEHNPLRFIYYNYYSNESIIIAPLQKLTLENWPKMELIFDNLGDRGSFKNYPPSINFPDFPNNEHTQFVGTTMANQKVENLWNNIFVTPLEEHVLKGLHLFDQNIQKVGLIVKPDKNIPMIFFKNER</sequence>
<feature type="non-terminal residue" evidence="2">
    <location>
        <position position="191"/>
    </location>
</feature>
<reference evidence="2 3" key="1">
    <citation type="submission" date="2016-05" db="EMBL/GenBank/DDBJ databases">
        <title>Single-cell genome of chain-forming Candidatus Thiomargarita nelsonii and comparison to other large sulfur-oxidizing bacteria.</title>
        <authorList>
            <person name="Winkel M."/>
            <person name="Salman V."/>
            <person name="Woyke T."/>
            <person name="Schulz-Vogt H."/>
            <person name="Richter M."/>
            <person name="Flood B."/>
            <person name="Bailey J."/>
            <person name="Amann R."/>
            <person name="Mussmann M."/>
        </authorList>
    </citation>
    <scope>NUCLEOTIDE SEQUENCE [LARGE SCALE GENOMIC DNA]</scope>
    <source>
        <strain evidence="2 3">THI036</strain>
    </source>
</reference>
<evidence type="ECO:0000313" key="2">
    <source>
        <dbReference type="EMBL" id="OAD20717.1"/>
    </source>
</evidence>
<evidence type="ECO:0000259" key="1">
    <source>
        <dbReference type="Pfam" id="PF13175"/>
    </source>
</evidence>
<dbReference type="EMBL" id="LUTY01002161">
    <property type="protein sequence ID" value="OAD20717.1"/>
    <property type="molecule type" value="Genomic_DNA"/>
</dbReference>
<dbReference type="Gene3D" id="3.40.50.300">
    <property type="entry name" value="P-loop containing nucleotide triphosphate hydrolases"/>
    <property type="match status" value="1"/>
</dbReference>
<dbReference type="Proteomes" id="UP000076962">
    <property type="component" value="Unassembled WGS sequence"/>
</dbReference>
<name>A0A176RYE1_9GAMM</name>
<evidence type="ECO:0000313" key="3">
    <source>
        <dbReference type="Proteomes" id="UP000076962"/>
    </source>
</evidence>
<keyword evidence="3" id="KW-1185">Reference proteome</keyword>
<dbReference type="Pfam" id="PF13175">
    <property type="entry name" value="AAA_15"/>
    <property type="match status" value="1"/>
</dbReference>
<accession>A0A176RYE1</accession>
<dbReference type="SUPFAM" id="SSF52540">
    <property type="entry name" value="P-loop containing nucleoside triphosphate hydrolases"/>
    <property type="match status" value="1"/>
</dbReference>
<protein>
    <recommendedName>
        <fullName evidence="1">Endonuclease GajA/Old nuclease/RecF-like AAA domain-containing protein</fullName>
    </recommendedName>
</protein>
<gene>
    <name evidence="2" type="ORF">THIOM_003560</name>
</gene>
<organism evidence="2 3">
    <name type="scientific">Candidatus Thiomargarita nelsonii</name>
    <dbReference type="NCBI Taxonomy" id="1003181"/>
    <lineage>
        <taxon>Bacteria</taxon>
        <taxon>Pseudomonadati</taxon>
        <taxon>Pseudomonadota</taxon>
        <taxon>Gammaproteobacteria</taxon>
        <taxon>Thiotrichales</taxon>
        <taxon>Thiotrichaceae</taxon>
        <taxon>Thiomargarita</taxon>
    </lineage>
</organism>
<comment type="caution">
    <text evidence="2">The sequence shown here is derived from an EMBL/GenBank/DDBJ whole genome shotgun (WGS) entry which is preliminary data.</text>
</comment>
<feature type="non-terminal residue" evidence="2">
    <location>
        <position position="1"/>
    </location>
</feature>
<dbReference type="AlphaFoldDB" id="A0A176RYE1"/>